<name>A0ACC2TTR2_9FUNG</name>
<reference evidence="1" key="1">
    <citation type="submission" date="2022-04" db="EMBL/GenBank/DDBJ databases">
        <title>Genome of the entomopathogenic fungus Entomophthora muscae.</title>
        <authorList>
            <person name="Elya C."/>
            <person name="Lovett B.R."/>
            <person name="Lee E."/>
            <person name="Macias A.M."/>
            <person name="Hajek A.E."/>
            <person name="De Bivort B.L."/>
            <person name="Kasson M.T."/>
            <person name="De Fine Licht H.H."/>
            <person name="Stajich J.E."/>
        </authorList>
    </citation>
    <scope>NUCLEOTIDE SEQUENCE</scope>
    <source>
        <strain evidence="1">Berkeley</strain>
    </source>
</reference>
<accession>A0ACC2TTR2</accession>
<protein>
    <submittedName>
        <fullName evidence="1">Uncharacterized protein</fullName>
    </submittedName>
</protein>
<dbReference type="EMBL" id="QTSX02002168">
    <property type="protein sequence ID" value="KAJ9077992.1"/>
    <property type="molecule type" value="Genomic_DNA"/>
</dbReference>
<comment type="caution">
    <text evidence="1">The sequence shown here is derived from an EMBL/GenBank/DDBJ whole genome shotgun (WGS) entry which is preliminary data.</text>
</comment>
<sequence>MKLQDARESFERLVFTKYDKLEYHERLFVQTYFKVFRTFVETVHVLGLVTFPLMVMFVTKWEWLHYIVAVWSLGEIAFYINHYRMLPKLKVRRQLKTSIETRSYVVKGLLENMGDPAASRNELLKNWVLEGEDMNEGHLVQWILLLMYGKSAEHMTESELPHAKKIIEEYRDWFNLPPADGKTPTRVYSPGLDKVNVIHKPLLYYQVLAAFRLASAAYFTLRGFRFSSSKTKHPYWVRYGNPKLVPLVFIAGVGVGFMAYINFISGLIDAYPDRTIVLLEVPYVSMQPAAEIASMDDALEDVDRMFAATGLGPCSWLSHSYGSVLHSWVVNHRRHLVKRSTFVDPISFRTWDGSLLRFFIYDKPDSMCAEAVRYFMAQDPTIGHAVSIHTFWLLNVLFPECLTMPCHIFYSTKDTLFDVQGCIAHIRHRVATTGQKNVILKTMDTNHGGFQLYPKYVNEIIGAV</sequence>
<evidence type="ECO:0000313" key="2">
    <source>
        <dbReference type="Proteomes" id="UP001165960"/>
    </source>
</evidence>
<evidence type="ECO:0000313" key="1">
    <source>
        <dbReference type="EMBL" id="KAJ9077992.1"/>
    </source>
</evidence>
<proteinExistence type="predicted"/>
<dbReference type="Proteomes" id="UP001165960">
    <property type="component" value="Unassembled WGS sequence"/>
</dbReference>
<keyword evidence="2" id="KW-1185">Reference proteome</keyword>
<gene>
    <name evidence="1" type="ORF">DSO57_1011281</name>
</gene>
<organism evidence="1 2">
    <name type="scientific">Entomophthora muscae</name>
    <dbReference type="NCBI Taxonomy" id="34485"/>
    <lineage>
        <taxon>Eukaryota</taxon>
        <taxon>Fungi</taxon>
        <taxon>Fungi incertae sedis</taxon>
        <taxon>Zoopagomycota</taxon>
        <taxon>Entomophthoromycotina</taxon>
        <taxon>Entomophthoromycetes</taxon>
        <taxon>Entomophthorales</taxon>
        <taxon>Entomophthoraceae</taxon>
        <taxon>Entomophthora</taxon>
    </lineage>
</organism>